<dbReference type="EnsemblMetazoa" id="MDOA010308-RB">
    <property type="protein sequence ID" value="MDOA010308-PB"/>
    <property type="gene ID" value="MDOA010308"/>
</dbReference>
<feature type="compositionally biased region" description="Polar residues" evidence="1">
    <location>
        <begin position="72"/>
        <end position="83"/>
    </location>
</feature>
<dbReference type="GO" id="GO:0007266">
    <property type="term" value="P:Rho protein signal transduction"/>
    <property type="evidence" value="ECO:0007669"/>
    <property type="project" value="TreeGrafter"/>
</dbReference>
<dbReference type="PANTHER" id="PTHR13217">
    <property type="entry name" value="PLECKSTRIN HOMOLOGY DOMAIN-CONTAINING FAMILY G MEMBER 7"/>
    <property type="match status" value="1"/>
</dbReference>
<feature type="region of interest" description="Disordered" evidence="1">
    <location>
        <begin position="545"/>
        <end position="564"/>
    </location>
</feature>
<feature type="region of interest" description="Disordered" evidence="1">
    <location>
        <begin position="1599"/>
        <end position="1637"/>
    </location>
</feature>
<dbReference type="GO" id="GO:0005085">
    <property type="term" value="F:guanyl-nucleotide exchange factor activity"/>
    <property type="evidence" value="ECO:0007669"/>
    <property type="project" value="InterPro"/>
</dbReference>
<dbReference type="GO" id="GO:0043542">
    <property type="term" value="P:endothelial cell migration"/>
    <property type="evidence" value="ECO:0007669"/>
    <property type="project" value="TreeGrafter"/>
</dbReference>
<evidence type="ECO:0000313" key="2">
    <source>
        <dbReference type="EnsemblMetazoa" id="MDOA010308-PB"/>
    </source>
</evidence>
<dbReference type="InterPro" id="IPR040181">
    <property type="entry name" value="PKHG5/7"/>
</dbReference>
<dbReference type="InterPro" id="IPR011993">
    <property type="entry name" value="PH-like_dom_sf"/>
</dbReference>
<feature type="compositionally biased region" description="Polar residues" evidence="1">
    <location>
        <begin position="116"/>
        <end position="136"/>
    </location>
</feature>
<feature type="compositionally biased region" description="Low complexity" evidence="1">
    <location>
        <begin position="580"/>
        <end position="607"/>
    </location>
</feature>
<feature type="region of interest" description="Disordered" evidence="1">
    <location>
        <begin position="289"/>
        <end position="365"/>
    </location>
</feature>
<feature type="region of interest" description="Disordered" evidence="1">
    <location>
        <begin position="1004"/>
        <end position="1036"/>
    </location>
</feature>
<dbReference type="GO" id="GO:0005886">
    <property type="term" value="C:plasma membrane"/>
    <property type="evidence" value="ECO:0007669"/>
    <property type="project" value="TreeGrafter"/>
</dbReference>
<feature type="compositionally biased region" description="Low complexity" evidence="1">
    <location>
        <begin position="353"/>
        <end position="365"/>
    </location>
</feature>
<sequence>MDKKPTLGEQRVGTNFQQNRPQQQLEFLSSSSPSLACKPESISNSPSPRSTRRRHRLQRSTDNFDSDDAENFLNSRPGPQQVSGVMGGGFVTPPTAAYTRDYIDNAVTTVAVLTNNESTKPGSAHPSSEQPPATTKQMHEKLLENDGCDKTPPSSKGDKGKAHKPHKESKFAEKLRRSFRRAEHKSLEIKRQDKLDAERCGGLRPLHQQLQNSASIFSLTNLPGLGGHINPALLLDSPDESTPPEFAYRHLSSVATTNSSTSLESNFCESPTTSISYWAWHMNNNNMGGEVSTANSNPNSNQANRNLTAPSQTEVGASGTGNRANRRLEQQSSSKSEQGGGGGGGADHPSVTADSRSCSTASESSTAAKLTRLQNFLFKSSNESSRSIQGHSNEGFTISSFNSSSGEWENLCNFPSTSQSVAHNEDTGQFPLAMEPEEASRNKKENLSDSNGSLRNYYQYTLASPSNPFLPEITARTYHSTYEEEEEDRELEEELDSNVTSVKYRIGCHSAQLPTPNYSRTGSQESTHSDYAGGAYGGLSGSNRYDSSNSSLATTSTPGKHKRKLFSLSTPTKLDFPHNTTQPAITSSSQTSSQHSNASKTTSSSSSCNLVRSLNPFLPSTTVTSSSPPQRTSSSSSLNKQQRMGPFKQQAVTSPIAIPTATGQHQSYFYHHSNSPQQQMSGSGPLRDLNARREEFLKATMQICLVVSPPSSRLQIIMMRRSLEEEHCLHSYIMLVLVVIICVFPLHLIFQLKSKSLTHLDGLQSELVSNTSDAVVQSSSSAIAAISSSSPSSSSQHTLKPLALPLPAGGSSYADNNAAATTTSTTTATLSYGSLGAADQMGSGSMSSTSSLYPYSHGSSGGAGGGGGCLTPTSSTSLSNTAASHKKKSSFLQRKKPILTRSEVSSSEYFLVSFCNESGCQDEFFPAAKGVTLANALSQALRKRNLSFSQLTITDSYDNNQTSAFLGAGSSPLQISLDENTEVENLAGHHLFVSDKDSSKKTLQKAASFGSRARPPRLLSSASTDESSEVNITGKQPKQRWSGLFGVKNPQQSQLCELLNSYSKNGVPQRTPATLNFDHPDLDNAIEYLDKMHKSWTDFVECSSMNDVEMRIQTAIWELVTTEVDYIHCLQTVTDLFLACLESVQEEGLLKEVDQHRLFANIRDICEANLKFWTLYLYPMVAHSIQTREPLRIGFFQPGFIAFANLFAPYKKYCAEQSTCQFYCKELNRTNSLFTSYLAWCEAQKMCNRLRLADILVRPMQRLTKYSLLLTAIKKHMTDIEEIEALETMIQTTEHFVCSVNNHLTTRQENERLKGVMARIESYDVVDTNNEHLEKMIKQHSQMFDLCAPMKGCASQHVRHLFMEGDHKYKDNLGKADVHCFLLTDMLLVCKSIAKKGLGTLKVIRQPYLTDRLIVQHSNNILSCVYVNEFQVAVNAFTLQCSEAQKWYEALKRARTIYTRMKQSSISTATNWEAMRFGGSMISAGTVDSLGVKKSPLNSSICSHVTSANNSHSGSVEWNDSRNISVEFDKTNSLSSDEGCAYLGAHGFPLKGKPVTTISPQKLKVNTSSSNTLTVQPLNHLGQSLPDLNLHHSHTNNTLLVPGAANTSSTQSGNLLLSPSHRGISYPPPSPTRVPLRRGMAFSNSIKYPPLEKTRKLTSQNSINWHQIPATPTPTSPQSQHTSPSRQALAPNTPDNVSVTSNSSSNLAVNTLTESEAASGGSQQQLQQQQLAAAQQQQQLAQQAQLAVLQQQHQQAQQQQQQQ</sequence>
<dbReference type="InterPro" id="IPR035899">
    <property type="entry name" value="DBL_dom_sf"/>
</dbReference>
<feature type="compositionally biased region" description="Low complexity" evidence="1">
    <location>
        <begin position="1676"/>
        <end position="1685"/>
    </location>
</feature>
<dbReference type="Gene3D" id="2.30.29.30">
    <property type="entry name" value="Pleckstrin-homology domain (PH domain)/Phosphotyrosine-binding domain (PTB)"/>
    <property type="match status" value="1"/>
</dbReference>
<feature type="compositionally biased region" description="Low complexity" evidence="1">
    <location>
        <begin position="39"/>
        <end position="49"/>
    </location>
</feature>
<dbReference type="CDD" id="cd13244">
    <property type="entry name" value="PH_PLEKHG5_G6"/>
    <property type="match status" value="1"/>
</dbReference>
<dbReference type="eggNOG" id="KOG3521">
    <property type="taxonomic scope" value="Eukaryota"/>
</dbReference>
<protein>
    <submittedName>
        <fullName evidence="2">Uncharacterized protein</fullName>
    </submittedName>
</protein>
<feature type="compositionally biased region" description="Polar residues" evidence="1">
    <location>
        <begin position="1599"/>
        <end position="1617"/>
    </location>
</feature>
<feature type="compositionally biased region" description="Basic and acidic residues" evidence="1">
    <location>
        <begin position="137"/>
        <end position="149"/>
    </location>
</feature>
<feature type="region of interest" description="Disordered" evidence="1">
    <location>
        <begin position="570"/>
        <end position="651"/>
    </location>
</feature>
<feature type="compositionally biased region" description="Polar residues" evidence="1">
    <location>
        <begin position="512"/>
        <end position="526"/>
    </location>
</feature>
<dbReference type="Gene3D" id="1.20.900.10">
    <property type="entry name" value="Dbl homology (DH) domain"/>
    <property type="match status" value="1"/>
</dbReference>
<feature type="compositionally biased region" description="Polar residues" evidence="1">
    <location>
        <begin position="12"/>
        <end position="34"/>
    </location>
</feature>
<feature type="compositionally biased region" description="Polar residues" evidence="1">
    <location>
        <begin position="307"/>
        <end position="323"/>
    </location>
</feature>
<feature type="compositionally biased region" description="Low complexity" evidence="1">
    <location>
        <begin position="619"/>
        <end position="637"/>
    </location>
</feature>
<dbReference type="SUPFAM" id="SSF50729">
    <property type="entry name" value="PH domain-like"/>
    <property type="match status" value="1"/>
</dbReference>
<feature type="compositionally biased region" description="Low complexity" evidence="1">
    <location>
        <begin position="1696"/>
        <end position="1713"/>
    </location>
</feature>
<dbReference type="PROSITE" id="PS50010">
    <property type="entry name" value="DH_2"/>
    <property type="match status" value="1"/>
</dbReference>
<dbReference type="VEuPathDB" id="VectorBase:MDOA010308"/>
<feature type="region of interest" description="Disordered" evidence="1">
    <location>
        <begin position="1666"/>
        <end position="1763"/>
    </location>
</feature>
<feature type="region of interest" description="Disordered" evidence="1">
    <location>
        <begin position="1"/>
        <end position="88"/>
    </location>
</feature>
<dbReference type="GO" id="GO:0030424">
    <property type="term" value="C:axon"/>
    <property type="evidence" value="ECO:0007669"/>
    <property type="project" value="TreeGrafter"/>
</dbReference>
<reference evidence="2" key="1">
    <citation type="submission" date="2020-05" db="UniProtKB">
        <authorList>
            <consortium name="EnsemblMetazoa"/>
        </authorList>
    </citation>
    <scope>IDENTIFICATION</scope>
    <source>
        <strain evidence="2">Aabys</strain>
    </source>
</reference>
<dbReference type="SMART" id="SM00325">
    <property type="entry name" value="RhoGEF"/>
    <property type="match status" value="1"/>
</dbReference>
<dbReference type="InterPro" id="IPR000219">
    <property type="entry name" value="DH_dom"/>
</dbReference>
<organism evidence="2">
    <name type="scientific">Musca domestica</name>
    <name type="common">House fly</name>
    <dbReference type="NCBI Taxonomy" id="7370"/>
    <lineage>
        <taxon>Eukaryota</taxon>
        <taxon>Metazoa</taxon>
        <taxon>Ecdysozoa</taxon>
        <taxon>Arthropoda</taxon>
        <taxon>Hexapoda</taxon>
        <taxon>Insecta</taxon>
        <taxon>Pterygota</taxon>
        <taxon>Neoptera</taxon>
        <taxon>Endopterygota</taxon>
        <taxon>Diptera</taxon>
        <taxon>Brachycera</taxon>
        <taxon>Muscomorpha</taxon>
        <taxon>Muscoidea</taxon>
        <taxon>Muscidae</taxon>
        <taxon>Musca</taxon>
    </lineage>
</organism>
<accession>A0A1I8N0K1</accession>
<feature type="region of interest" description="Disordered" evidence="1">
    <location>
        <begin position="511"/>
        <end position="535"/>
    </location>
</feature>
<proteinExistence type="predicted"/>
<dbReference type="Pfam" id="PF00621">
    <property type="entry name" value="RhoGEF"/>
    <property type="match status" value="1"/>
</dbReference>
<dbReference type="SUPFAM" id="SSF48065">
    <property type="entry name" value="DBL homology domain (DH-domain)"/>
    <property type="match status" value="1"/>
</dbReference>
<evidence type="ECO:0000256" key="1">
    <source>
        <dbReference type="SAM" id="MobiDB-lite"/>
    </source>
</evidence>
<name>A0A1I8N0K1_MUSDO</name>
<dbReference type="PANTHER" id="PTHR13217:SF11">
    <property type="entry name" value="PLECKSTRIN HOMOLOGY DOMAIN-CONTAINING FAMILY G MEMBER 5"/>
    <property type="match status" value="1"/>
</dbReference>
<dbReference type="CDD" id="cd00160">
    <property type="entry name" value="RhoGEF"/>
    <property type="match status" value="1"/>
</dbReference>
<dbReference type="VEuPathDB" id="VectorBase:MDOMA2_011984"/>
<feature type="compositionally biased region" description="Low complexity" evidence="1">
    <location>
        <begin position="294"/>
        <end position="306"/>
    </location>
</feature>
<feature type="compositionally biased region" description="Low complexity" evidence="1">
    <location>
        <begin position="1723"/>
        <end position="1763"/>
    </location>
</feature>
<feature type="compositionally biased region" description="Polar residues" evidence="1">
    <location>
        <begin position="1020"/>
        <end position="1036"/>
    </location>
</feature>
<dbReference type="STRING" id="7370.A0A1I8N0K1"/>
<feature type="region of interest" description="Disordered" evidence="1">
    <location>
        <begin position="116"/>
        <end position="173"/>
    </location>
</feature>
<dbReference type="GO" id="GO:0030139">
    <property type="term" value="C:endocytic vesicle"/>
    <property type="evidence" value="ECO:0007669"/>
    <property type="project" value="TreeGrafter"/>
</dbReference>